<accession>B1FHW9</accession>
<protein>
    <submittedName>
        <fullName evidence="1">Uncharacterized protein</fullName>
    </submittedName>
</protein>
<dbReference type="Proteomes" id="UP000005463">
    <property type="component" value="Unassembled WGS sequence"/>
</dbReference>
<name>B1FHW9_9BURK</name>
<comment type="caution">
    <text evidence="1">The sequence shown here is derived from an EMBL/GenBank/DDBJ whole genome shotgun (WGS) entry which is preliminary data.</text>
</comment>
<dbReference type="RefSeq" id="WP_006752805.1">
    <property type="nucleotide sequence ID" value="NZ_ABLC01000096.1"/>
</dbReference>
<reference evidence="1 2" key="1">
    <citation type="submission" date="2008-03" db="EMBL/GenBank/DDBJ databases">
        <title>Sequencing of the draft genome and assembly of Burkholderia ambifaria IOP40-10.</title>
        <authorList>
            <consortium name="US DOE Joint Genome Institute (JGI-PGF)"/>
            <person name="Copeland A."/>
            <person name="Lucas S."/>
            <person name="Lapidus A."/>
            <person name="Glavina del Rio T."/>
            <person name="Dalin E."/>
            <person name="Tice H."/>
            <person name="Bruce D."/>
            <person name="Goodwin L."/>
            <person name="Pitluck S."/>
            <person name="Larimer F."/>
            <person name="Land M.L."/>
            <person name="Hauser L."/>
            <person name="Tiedje J."/>
            <person name="Richardson P."/>
        </authorList>
    </citation>
    <scope>NUCLEOTIDE SEQUENCE [LARGE SCALE GENOMIC DNA]</scope>
    <source>
        <strain evidence="1 2">IOP40-10</strain>
    </source>
</reference>
<proteinExistence type="predicted"/>
<dbReference type="EMBL" id="ABLC01000096">
    <property type="protein sequence ID" value="EDT02840.1"/>
    <property type="molecule type" value="Genomic_DNA"/>
</dbReference>
<evidence type="ECO:0000313" key="2">
    <source>
        <dbReference type="Proteomes" id="UP000005463"/>
    </source>
</evidence>
<dbReference type="AlphaFoldDB" id="B1FHW9"/>
<sequence>MNSTPVEAARRSDTWCGSGVDYSYHGVTHGDIRSQILEAACRARQLDEKGQVGRLEFLAGRVVWGKLDFRNDVTRVANKIGDSRLSFPIKNWLIKMVGRNVRQANAGGTSSLGLALEVATARVMDGAPCGSTAVEHGLQYTVAVRSVDPQKAIHLKQAENLLQLHAVRGPAGERVEHGESCSIVAREHQIFRPEPLEELESRAMRSVGREMVDRGETFENIVNALGITLGTTKERLRFMINPRERYPQASNLARQYSLRTHRRYSEENE</sequence>
<gene>
    <name evidence="1" type="ORF">BamIOP4010DRAFT_3629</name>
</gene>
<dbReference type="PATRIC" id="fig|396596.7.peg.3952"/>
<evidence type="ECO:0000313" key="1">
    <source>
        <dbReference type="EMBL" id="EDT02840.1"/>
    </source>
</evidence>
<organism evidence="1 2">
    <name type="scientific">Burkholderia ambifaria IOP40-10</name>
    <dbReference type="NCBI Taxonomy" id="396596"/>
    <lineage>
        <taxon>Bacteria</taxon>
        <taxon>Pseudomonadati</taxon>
        <taxon>Pseudomonadota</taxon>
        <taxon>Betaproteobacteria</taxon>
        <taxon>Burkholderiales</taxon>
        <taxon>Burkholderiaceae</taxon>
        <taxon>Burkholderia</taxon>
        <taxon>Burkholderia cepacia complex</taxon>
    </lineage>
</organism>